<dbReference type="EMBL" id="CP133613">
    <property type="protein sequence ID" value="WMV15516.1"/>
    <property type="molecule type" value="Genomic_DNA"/>
</dbReference>
<name>A0AAF0TE08_SOLVR</name>
<organism evidence="1 2">
    <name type="scientific">Solanum verrucosum</name>
    <dbReference type="NCBI Taxonomy" id="315347"/>
    <lineage>
        <taxon>Eukaryota</taxon>
        <taxon>Viridiplantae</taxon>
        <taxon>Streptophyta</taxon>
        <taxon>Embryophyta</taxon>
        <taxon>Tracheophyta</taxon>
        <taxon>Spermatophyta</taxon>
        <taxon>Magnoliopsida</taxon>
        <taxon>eudicotyledons</taxon>
        <taxon>Gunneridae</taxon>
        <taxon>Pentapetalae</taxon>
        <taxon>asterids</taxon>
        <taxon>lamiids</taxon>
        <taxon>Solanales</taxon>
        <taxon>Solanaceae</taxon>
        <taxon>Solanoideae</taxon>
        <taxon>Solaneae</taxon>
        <taxon>Solanum</taxon>
    </lineage>
</organism>
<accession>A0AAF0TE08</accession>
<dbReference type="Proteomes" id="UP001234989">
    <property type="component" value="Chromosome 2"/>
</dbReference>
<keyword evidence="2" id="KW-1185">Reference proteome</keyword>
<evidence type="ECO:0000313" key="2">
    <source>
        <dbReference type="Proteomes" id="UP001234989"/>
    </source>
</evidence>
<gene>
    <name evidence="1" type="ORF">MTR67_008901</name>
</gene>
<sequence>MVNQDEGSLGDYQWFSSAGHAQGVGSCRDKL</sequence>
<evidence type="ECO:0000313" key="1">
    <source>
        <dbReference type="EMBL" id="WMV15516.1"/>
    </source>
</evidence>
<dbReference type="AlphaFoldDB" id="A0AAF0TE08"/>
<proteinExistence type="predicted"/>
<reference evidence="1" key="1">
    <citation type="submission" date="2023-08" db="EMBL/GenBank/DDBJ databases">
        <title>A de novo genome assembly of Solanum verrucosum Schlechtendal, a Mexican diploid species geographically isolated from the other diploid A-genome species in potato relatives.</title>
        <authorList>
            <person name="Hosaka K."/>
        </authorList>
    </citation>
    <scope>NUCLEOTIDE SEQUENCE</scope>
    <source>
        <tissue evidence="1">Young leaves</tissue>
    </source>
</reference>
<protein>
    <submittedName>
        <fullName evidence="1">Uncharacterized protein</fullName>
    </submittedName>
</protein>